<feature type="compositionally biased region" description="Low complexity" evidence="1">
    <location>
        <begin position="104"/>
        <end position="124"/>
    </location>
</feature>
<dbReference type="InterPro" id="IPR013761">
    <property type="entry name" value="SAM/pointed_sf"/>
</dbReference>
<dbReference type="CDD" id="cd00174">
    <property type="entry name" value="SH3"/>
    <property type="match status" value="1"/>
</dbReference>
<dbReference type="Pfam" id="PF00536">
    <property type="entry name" value="SAM_1"/>
    <property type="match status" value="1"/>
</dbReference>
<dbReference type="GeneID" id="20526534"/>
<name>A0A058ZER4_FONAL</name>
<dbReference type="InterPro" id="IPR001660">
    <property type="entry name" value="SAM"/>
</dbReference>
<dbReference type="SUPFAM" id="SSF47769">
    <property type="entry name" value="SAM/Pointed domain"/>
    <property type="match status" value="1"/>
</dbReference>
<feature type="compositionally biased region" description="Low complexity" evidence="1">
    <location>
        <begin position="273"/>
        <end position="286"/>
    </location>
</feature>
<evidence type="ECO:0000313" key="3">
    <source>
        <dbReference type="EMBL" id="KCV72413.1"/>
    </source>
</evidence>
<organism evidence="3">
    <name type="scientific">Fonticula alba</name>
    <name type="common">Slime mold</name>
    <dbReference type="NCBI Taxonomy" id="691883"/>
    <lineage>
        <taxon>Eukaryota</taxon>
        <taxon>Rotosphaerida</taxon>
        <taxon>Fonticulaceae</taxon>
        <taxon>Fonticula</taxon>
    </lineage>
</organism>
<dbReference type="EMBL" id="KB932202">
    <property type="protein sequence ID" value="KCV72413.1"/>
    <property type="molecule type" value="Genomic_DNA"/>
</dbReference>
<feature type="region of interest" description="Disordered" evidence="1">
    <location>
        <begin position="104"/>
        <end position="146"/>
    </location>
</feature>
<evidence type="ECO:0000256" key="1">
    <source>
        <dbReference type="SAM" id="MobiDB-lite"/>
    </source>
</evidence>
<dbReference type="SMART" id="SM00454">
    <property type="entry name" value="SAM"/>
    <property type="match status" value="1"/>
</dbReference>
<reference evidence="3" key="1">
    <citation type="submission" date="2013-04" db="EMBL/GenBank/DDBJ databases">
        <title>The Genome Sequence of Fonticula alba ATCC 38817.</title>
        <authorList>
            <consortium name="The Broad Institute Genomics Platform"/>
            <person name="Russ C."/>
            <person name="Cuomo C."/>
            <person name="Burger G."/>
            <person name="Gray M.W."/>
            <person name="Holland P.W.H."/>
            <person name="King N."/>
            <person name="Lang F.B.F."/>
            <person name="Roger A.J."/>
            <person name="Ruiz-Trillo I."/>
            <person name="Brown M."/>
            <person name="Walker B."/>
            <person name="Young S."/>
            <person name="Zeng Q."/>
            <person name="Gargeya S."/>
            <person name="Fitzgerald M."/>
            <person name="Haas B."/>
            <person name="Abouelleil A."/>
            <person name="Allen A.W."/>
            <person name="Alvarado L."/>
            <person name="Arachchi H.M."/>
            <person name="Berlin A.M."/>
            <person name="Chapman S.B."/>
            <person name="Gainer-Dewar J."/>
            <person name="Goldberg J."/>
            <person name="Griggs A."/>
            <person name="Gujja S."/>
            <person name="Hansen M."/>
            <person name="Howarth C."/>
            <person name="Imamovic A."/>
            <person name="Ireland A."/>
            <person name="Larimer J."/>
            <person name="McCowan C."/>
            <person name="Murphy C."/>
            <person name="Pearson M."/>
            <person name="Poon T.W."/>
            <person name="Priest M."/>
            <person name="Roberts A."/>
            <person name="Saif S."/>
            <person name="Shea T."/>
            <person name="Sisk P."/>
            <person name="Sykes S."/>
            <person name="Wortman J."/>
            <person name="Nusbaum C."/>
            <person name="Birren B."/>
        </authorList>
    </citation>
    <scope>NUCLEOTIDE SEQUENCE [LARGE SCALE GENOMIC DNA]</scope>
    <source>
        <strain evidence="3">ATCC 38817</strain>
    </source>
</reference>
<feature type="domain" description="SAM" evidence="2">
    <location>
        <begin position="356"/>
        <end position="419"/>
    </location>
</feature>
<evidence type="ECO:0000259" key="2">
    <source>
        <dbReference type="PROSITE" id="PS50105"/>
    </source>
</evidence>
<feature type="compositionally biased region" description="Polar residues" evidence="1">
    <location>
        <begin position="225"/>
        <end position="243"/>
    </location>
</feature>
<sequence length="421" mass="42808">MSSSSSGFVPYVVVATATLISYDADGVQVPFSMEPGEKITVLDNSGARPGMWKGINAAGHVGYFHSSMVNNQIGPANPAASAASAADPAPAAAPVDLVATPTSTLSLDLDSGSSQPGSPSLASTGGRQSGLKRALSRRTRNAGGSTIVPNVSLTLDGRITATPVTPLQTAAGDPGALQVSSDILLPPVDDDLPEVTSAPPTSAPVNLAPISPLDLDVSRLAGSDTGQALSTPTRALFSTSNSPALLPTDGPGSAAPLSPPELIDTAALNGSTAMSAGSPGADAAADQWSPPGSPAQLLLSQHLSKHSESDLEDIASATMAAMAAAAAAAPSRKHAPSNLTTSTRSARSLPTDIALWTVPMVSYWLRANGFEQLAPLFASQDINGEALLELGYSELYLLGITTPHARTKLMNTMQRLRYMGA</sequence>
<dbReference type="AlphaFoldDB" id="A0A058ZER4"/>
<protein>
    <recommendedName>
        <fullName evidence="2">SAM domain-containing protein</fullName>
    </recommendedName>
</protein>
<dbReference type="RefSeq" id="XP_009493991.1">
    <property type="nucleotide sequence ID" value="XM_009495716.1"/>
</dbReference>
<gene>
    <name evidence="3" type="ORF">H696_01809</name>
</gene>
<keyword evidence="4" id="KW-1185">Reference proteome</keyword>
<proteinExistence type="predicted"/>
<dbReference type="Proteomes" id="UP000030693">
    <property type="component" value="Unassembled WGS sequence"/>
</dbReference>
<dbReference type="InterPro" id="IPR036028">
    <property type="entry name" value="SH3-like_dom_sf"/>
</dbReference>
<dbReference type="SUPFAM" id="SSF50044">
    <property type="entry name" value="SH3-domain"/>
    <property type="match status" value="1"/>
</dbReference>
<evidence type="ECO:0000313" key="4">
    <source>
        <dbReference type="Proteomes" id="UP000030693"/>
    </source>
</evidence>
<dbReference type="Gene3D" id="1.10.150.50">
    <property type="entry name" value="Transcription Factor, Ets-1"/>
    <property type="match status" value="1"/>
</dbReference>
<feature type="region of interest" description="Disordered" evidence="1">
    <location>
        <begin position="225"/>
        <end position="295"/>
    </location>
</feature>
<accession>A0A058ZER4</accession>
<dbReference type="PROSITE" id="PS50105">
    <property type="entry name" value="SAM_DOMAIN"/>
    <property type="match status" value="1"/>
</dbReference>